<dbReference type="NCBIfam" id="TIGR02122">
    <property type="entry name" value="TRAP_TAXI"/>
    <property type="match status" value="1"/>
</dbReference>
<organism evidence="2 3">
    <name type="scientific">Pelagibius litoralis</name>
    <dbReference type="NCBI Taxonomy" id="374515"/>
    <lineage>
        <taxon>Bacteria</taxon>
        <taxon>Pseudomonadati</taxon>
        <taxon>Pseudomonadota</taxon>
        <taxon>Alphaproteobacteria</taxon>
        <taxon>Rhodospirillales</taxon>
        <taxon>Rhodovibrionaceae</taxon>
        <taxon>Pelagibius</taxon>
    </lineage>
</organism>
<evidence type="ECO:0000313" key="3">
    <source>
        <dbReference type="Proteomes" id="UP000761264"/>
    </source>
</evidence>
<dbReference type="EMBL" id="JAAQPH010000024">
    <property type="protein sequence ID" value="NIA71619.1"/>
    <property type="molecule type" value="Genomic_DNA"/>
</dbReference>
<reference evidence="2" key="1">
    <citation type="submission" date="2020-03" db="EMBL/GenBank/DDBJ databases">
        <title>Genome of Pelagibius litoralis DSM 21314T.</title>
        <authorList>
            <person name="Wang G."/>
        </authorList>
    </citation>
    <scope>NUCLEOTIDE SEQUENCE</scope>
    <source>
        <strain evidence="2">DSM 21314</strain>
    </source>
</reference>
<dbReference type="Pfam" id="PF16868">
    <property type="entry name" value="NMT1_3"/>
    <property type="match status" value="1"/>
</dbReference>
<feature type="signal peptide" evidence="1">
    <location>
        <begin position="1"/>
        <end position="24"/>
    </location>
</feature>
<evidence type="ECO:0000256" key="1">
    <source>
        <dbReference type="SAM" id="SignalP"/>
    </source>
</evidence>
<dbReference type="PANTHER" id="PTHR42941:SF1">
    <property type="entry name" value="SLL1037 PROTEIN"/>
    <property type="match status" value="1"/>
</dbReference>
<evidence type="ECO:0000313" key="2">
    <source>
        <dbReference type="EMBL" id="NIA71619.1"/>
    </source>
</evidence>
<dbReference type="Gene3D" id="3.40.190.10">
    <property type="entry name" value="Periplasmic binding protein-like II"/>
    <property type="match status" value="2"/>
</dbReference>
<dbReference type="RefSeq" id="WP_167229437.1">
    <property type="nucleotide sequence ID" value="NZ_JAAQPH010000024.1"/>
</dbReference>
<accession>A0A967F1X4</accession>
<sequence>MNRKTLAAALAAATVLSAFGQSAAAETRVTYKSAKSTSSYYQMAVQIAEAMKAGSGGEIIVTVEESQGSVQNVKEAANRSGNYVFTTPPSLVKLALAGKKMFEPKDAAFEKIRSLFPIPSLTMHYVVRADAGVDDFAGLAGKDFIIGKGSFGAREAAKNFELFGLTDQVKLVNVELGSAVPALKNGQVDGFATAGSYPAPNVMEAAAGTEIRLLSMSEEQLAATKRTKLVIPAGTYPGIDYDVTTTSLPVAAYTTAAMDEDTAYRLTKTFWEGKTQMGAANPWWNGVNADMLATLGAELHPGAIRYYQEAGLTGKVSAQ</sequence>
<dbReference type="AlphaFoldDB" id="A0A967F1X4"/>
<keyword evidence="3" id="KW-1185">Reference proteome</keyword>
<dbReference type="SUPFAM" id="SSF53850">
    <property type="entry name" value="Periplasmic binding protein-like II"/>
    <property type="match status" value="1"/>
</dbReference>
<keyword evidence="1" id="KW-0732">Signal</keyword>
<name>A0A967F1X4_9PROT</name>
<dbReference type="InterPro" id="IPR011852">
    <property type="entry name" value="TRAP_TAXI"/>
</dbReference>
<feature type="chain" id="PRO_5038098794" evidence="1">
    <location>
        <begin position="25"/>
        <end position="319"/>
    </location>
</feature>
<dbReference type="PANTHER" id="PTHR42941">
    <property type="entry name" value="SLL1037 PROTEIN"/>
    <property type="match status" value="1"/>
</dbReference>
<protein>
    <submittedName>
        <fullName evidence="2">TAXI family TRAP transporter solute-binding subunit</fullName>
    </submittedName>
</protein>
<proteinExistence type="predicted"/>
<dbReference type="Proteomes" id="UP000761264">
    <property type="component" value="Unassembled WGS sequence"/>
</dbReference>
<gene>
    <name evidence="2" type="ORF">HBA54_23795</name>
</gene>
<comment type="caution">
    <text evidence="2">The sequence shown here is derived from an EMBL/GenBank/DDBJ whole genome shotgun (WGS) entry which is preliminary data.</text>
</comment>